<evidence type="ECO:0000313" key="2">
    <source>
        <dbReference type="EMBL" id="OGY29867.1"/>
    </source>
</evidence>
<dbReference type="InterPro" id="IPR050570">
    <property type="entry name" value="Cell_wall_metabolism_enzyme"/>
</dbReference>
<gene>
    <name evidence="2" type="ORF">A3J50_03875</name>
</gene>
<dbReference type="PANTHER" id="PTHR21666">
    <property type="entry name" value="PEPTIDASE-RELATED"/>
    <property type="match status" value="1"/>
</dbReference>
<comment type="caution">
    <text evidence="2">The sequence shown here is derived from an EMBL/GenBank/DDBJ whole genome shotgun (WGS) entry which is preliminary data.</text>
</comment>
<dbReference type="SUPFAM" id="SSF51261">
    <property type="entry name" value="Duplicated hybrid motif"/>
    <property type="match status" value="1"/>
</dbReference>
<sequence>MLKSKSLRLERGRFLPQRNVTILSNYRSANVSLLNRSNILYEPKAVISDGLKFSKALIKRVLKIITITKEEFNSVLIVGLSLVLLLSAPIGSSYQAANSYAVTQSKTSDPGSQIKTTLESGESLEFNWPVSGVVSQSYTPAHKALDVRADLNTPVKPLAQGLVESAFTDIYGLGRAVIVKHIDGSKSLYAHLNKILVKESQEVTPETQIGTVGLTGRTTGAHLHFEIEENGKKINPASVLPNK</sequence>
<proteinExistence type="predicted"/>
<dbReference type="Pfam" id="PF01551">
    <property type="entry name" value="Peptidase_M23"/>
    <property type="match status" value="1"/>
</dbReference>
<dbReference type="InterPro" id="IPR011055">
    <property type="entry name" value="Dup_hybrid_motif"/>
</dbReference>
<dbReference type="Proteomes" id="UP000177821">
    <property type="component" value="Unassembled WGS sequence"/>
</dbReference>
<evidence type="ECO:0000313" key="3">
    <source>
        <dbReference type="Proteomes" id="UP000177821"/>
    </source>
</evidence>
<evidence type="ECO:0000259" key="1">
    <source>
        <dbReference type="Pfam" id="PF01551"/>
    </source>
</evidence>
<feature type="domain" description="M23ase beta-sheet core" evidence="1">
    <location>
        <begin position="142"/>
        <end position="236"/>
    </location>
</feature>
<dbReference type="Gene3D" id="2.70.70.10">
    <property type="entry name" value="Glucose Permease (Domain IIA)"/>
    <property type="match status" value="1"/>
</dbReference>
<dbReference type="GO" id="GO:0004222">
    <property type="term" value="F:metalloendopeptidase activity"/>
    <property type="evidence" value="ECO:0007669"/>
    <property type="project" value="TreeGrafter"/>
</dbReference>
<name>A0A1G1WRS2_9BACT</name>
<protein>
    <recommendedName>
        <fullName evidence="1">M23ase beta-sheet core domain-containing protein</fullName>
    </recommendedName>
</protein>
<dbReference type="InterPro" id="IPR016047">
    <property type="entry name" value="M23ase_b-sheet_dom"/>
</dbReference>
<dbReference type="AlphaFoldDB" id="A0A1G1WRS2"/>
<dbReference type="CDD" id="cd12797">
    <property type="entry name" value="M23_peptidase"/>
    <property type="match status" value="1"/>
</dbReference>
<organism evidence="2 3">
    <name type="scientific">Candidatus Woykebacteria bacterium RIFCSPHIGHO2_02_FULL_43_16b</name>
    <dbReference type="NCBI Taxonomy" id="1802601"/>
    <lineage>
        <taxon>Bacteria</taxon>
        <taxon>Candidatus Woykeibacteriota</taxon>
    </lineage>
</organism>
<reference evidence="2 3" key="1">
    <citation type="journal article" date="2016" name="Nat. Commun.">
        <title>Thousands of microbial genomes shed light on interconnected biogeochemical processes in an aquifer system.</title>
        <authorList>
            <person name="Anantharaman K."/>
            <person name="Brown C.T."/>
            <person name="Hug L.A."/>
            <person name="Sharon I."/>
            <person name="Castelle C.J."/>
            <person name="Probst A.J."/>
            <person name="Thomas B.C."/>
            <person name="Singh A."/>
            <person name="Wilkins M.J."/>
            <person name="Karaoz U."/>
            <person name="Brodie E.L."/>
            <person name="Williams K.H."/>
            <person name="Hubbard S.S."/>
            <person name="Banfield J.F."/>
        </authorList>
    </citation>
    <scope>NUCLEOTIDE SEQUENCE [LARGE SCALE GENOMIC DNA]</scope>
</reference>
<dbReference type="EMBL" id="MHCX01000012">
    <property type="protein sequence ID" value="OGY29867.1"/>
    <property type="molecule type" value="Genomic_DNA"/>
</dbReference>
<dbReference type="PANTHER" id="PTHR21666:SF270">
    <property type="entry name" value="MUREIN HYDROLASE ACTIVATOR ENVC"/>
    <property type="match status" value="1"/>
</dbReference>
<accession>A0A1G1WRS2</accession>